<keyword evidence="2" id="KW-1185">Reference proteome</keyword>
<proteinExistence type="predicted"/>
<organism evidence="1 2">
    <name type="scientific">Salinimicrobium oceani</name>
    <dbReference type="NCBI Taxonomy" id="2722702"/>
    <lineage>
        <taxon>Bacteria</taxon>
        <taxon>Pseudomonadati</taxon>
        <taxon>Bacteroidota</taxon>
        <taxon>Flavobacteriia</taxon>
        <taxon>Flavobacteriales</taxon>
        <taxon>Flavobacteriaceae</taxon>
        <taxon>Salinimicrobium</taxon>
    </lineage>
</organism>
<dbReference type="RefSeq" id="WP_168137389.1">
    <property type="nucleotide sequence ID" value="NZ_JAAVJR010000002.1"/>
</dbReference>
<accession>A0ABX1CZD7</accession>
<comment type="caution">
    <text evidence="1">The sequence shown here is derived from an EMBL/GenBank/DDBJ whole genome shotgun (WGS) entry which is preliminary data.</text>
</comment>
<name>A0ABX1CZD7_9FLAO</name>
<evidence type="ECO:0000313" key="1">
    <source>
        <dbReference type="EMBL" id="NJW52284.1"/>
    </source>
</evidence>
<gene>
    <name evidence="1" type="ORF">HC175_05075</name>
</gene>
<dbReference type="EMBL" id="JAAVJR010000002">
    <property type="protein sequence ID" value="NJW52284.1"/>
    <property type="molecule type" value="Genomic_DNA"/>
</dbReference>
<sequence>MNYLVGNYKGLLLFFILLYSSQNHLVAQENTAPKKAFFEHVRYGGSLGANFSNGYFSAFLAPKAIYDFNRYTSAGVGVAASYTSTSRYSAFTTGASILGLFRPLQALQLSAEFEEQYVSRDFKLEGQNLDDTYWYPALYLGLGYTTGHVTVGVRYDILYDDEKSIYSNALMPFVSVFF</sequence>
<reference evidence="1 2" key="1">
    <citation type="submission" date="2020-03" db="EMBL/GenBank/DDBJ databases">
        <title>Salinimicrobium sp. nov, isolated from SCS.</title>
        <authorList>
            <person name="Cao W.R."/>
        </authorList>
    </citation>
    <scope>NUCLEOTIDE SEQUENCE [LARGE SCALE GENOMIC DNA]</scope>
    <source>
        <strain evidence="2">J15B91</strain>
    </source>
</reference>
<protein>
    <submittedName>
        <fullName evidence="1">Alpha-ketoglutarate decarboxylase</fullName>
    </submittedName>
</protein>
<dbReference type="Proteomes" id="UP000703674">
    <property type="component" value="Unassembled WGS sequence"/>
</dbReference>
<evidence type="ECO:0000313" key="2">
    <source>
        <dbReference type="Proteomes" id="UP000703674"/>
    </source>
</evidence>